<dbReference type="EMBL" id="HE806317">
    <property type="protein sequence ID" value="CCH59108.1"/>
    <property type="molecule type" value="Genomic_DNA"/>
</dbReference>
<dbReference type="OMA" id="MHESERF"/>
<gene>
    <name evidence="1" type="primary">TBLA0B02660</name>
    <name evidence="1" type="ORF">TBLA_0B02660</name>
</gene>
<dbReference type="RefSeq" id="XP_004178627.1">
    <property type="nucleotide sequence ID" value="XM_004178579.1"/>
</dbReference>
<dbReference type="KEGG" id="tbl:TBLA_0B02660"/>
<reference evidence="1 2" key="1">
    <citation type="journal article" date="2011" name="Proc. Natl. Acad. Sci. U.S.A.">
        <title>Evolutionary erosion of yeast sex chromosomes by mating-type switching accidents.</title>
        <authorList>
            <person name="Gordon J.L."/>
            <person name="Armisen D."/>
            <person name="Proux-Wera E."/>
            <person name="Oheigeartaigh S.S."/>
            <person name="Byrne K.P."/>
            <person name="Wolfe K.H."/>
        </authorList>
    </citation>
    <scope>NUCLEOTIDE SEQUENCE [LARGE SCALE GENOMIC DNA]</scope>
    <source>
        <strain evidence="2">ATCC 34711 / CBS 6284 / DSM 70876 / NBRC 10599 / NRRL Y-10934 / UCD 77-7</strain>
    </source>
</reference>
<dbReference type="Proteomes" id="UP000002866">
    <property type="component" value="Chromosome 2"/>
</dbReference>
<dbReference type="InParanoid" id="I2GYA6"/>
<evidence type="ECO:0000313" key="1">
    <source>
        <dbReference type="EMBL" id="CCH59108.1"/>
    </source>
</evidence>
<name>I2GYA6_HENB6</name>
<protein>
    <submittedName>
        <fullName evidence="1">Uncharacterized protein</fullName>
    </submittedName>
</protein>
<dbReference type="STRING" id="1071380.I2GYA6"/>
<proteinExistence type="predicted"/>
<dbReference type="AlphaFoldDB" id="I2GYA6"/>
<accession>I2GYA6</accession>
<dbReference type="OrthoDB" id="4061518at2759"/>
<keyword evidence="2" id="KW-1185">Reference proteome</keyword>
<sequence length="833" mass="99758">MTSTKIISFAFSGRIRRSIKSRLYSKILLSSRYYSDSSNKGTDLKLDDFFYWVQNSYQNLPANNQTIEDKKKDDLLHKNLENDSTQAIFLKPVAAKEEKKFTIIQDKNFNHQWFSQFKRGDVRELTLITKMLEDEKLLFSIPQLFQLLKSYQYLCYYREIHQLYTLYKPYTDLLLEDLPTDNKTKYKEYLEIFLKVEYKLKHYKICEELFSEYIQFSDVKTDMISIGLESFIQNNNIQLACQFYIQALNNPDTFLMNNKTLYLFLINLLKYSDISTMNFVFNLWIEKTTNNSNKYNQDEIHCPDTLILLLMHRAFIQANDMEGLKSFLNLPIVKSLEYINSAAFETIELSRKLKKSKIVSPGYINDTLINDQISKLTEKIKNEPRWIRKRIYYELIATFIDFGDFSKAINVVDKLEYDHELRYNRLYFPLLSTYFLKTGKFNSFLKFYEGIKNSQISDQIHLTDEILNQFWVAFNREYPSLLLEMRNELQLLLNREKYMKSLPWLHSFTESLSRDPKNRDMKPFWKSKNILLDYKKYGKVKNLLQENKIESIKEYILEDFRQGTRPHFSYIYSIFKLFAKYNQPSLSELSTHALKRYNYHIPLKYKILLLQQEINSIKNSSDDFISFYQIKQSVINKIQNFYSLNKEKFNFQNYIQLANLGTHIYKTPIILQIIQDSKDKLNKDNKLHWSLYYLTTLKVNAKLFRPNQFYEILKDWNTNIQNSIITKEDIRVIKRNIHLLDKQNEKFKIETELTPELRSKIDEEVKIFKQNYTERNITGLDKMKQIITFLESWLDKEVDFYLALKEKRKGELLSDSNNDLNIQDDEITVNSLH</sequence>
<dbReference type="HOGENOM" id="CLU_351657_0_0_1"/>
<organism evidence="1 2">
    <name type="scientific">Henningerozyma blattae (strain ATCC 34711 / CBS 6284 / DSM 70876 / NBRC 10599 / NRRL Y-10934 / UCD 77-7)</name>
    <name type="common">Yeast</name>
    <name type="synonym">Tetrapisispora blattae</name>
    <dbReference type="NCBI Taxonomy" id="1071380"/>
    <lineage>
        <taxon>Eukaryota</taxon>
        <taxon>Fungi</taxon>
        <taxon>Dikarya</taxon>
        <taxon>Ascomycota</taxon>
        <taxon>Saccharomycotina</taxon>
        <taxon>Saccharomycetes</taxon>
        <taxon>Saccharomycetales</taxon>
        <taxon>Saccharomycetaceae</taxon>
        <taxon>Henningerozyma</taxon>
    </lineage>
</organism>
<dbReference type="GeneID" id="14494371"/>
<evidence type="ECO:0000313" key="2">
    <source>
        <dbReference type="Proteomes" id="UP000002866"/>
    </source>
</evidence>
<dbReference type="eggNOG" id="ENOG502QVG0">
    <property type="taxonomic scope" value="Eukaryota"/>
</dbReference>
<dbReference type="FunCoup" id="I2GYA6">
    <property type="interactions" value="58"/>
</dbReference>